<accession>A0ACB0ILS6</accession>
<protein>
    <submittedName>
        <fullName evidence="1">Uncharacterized protein</fullName>
    </submittedName>
</protein>
<keyword evidence="2" id="KW-1185">Reference proteome</keyword>
<sequence length="1918" mass="215014">MADHNKWPSLGQAYTGSSVNNDGQPASAGRENGGGGRVDGAGRGDGGGRGGGIPDFGKIPDFIATSSGNGGNNENRNKPVYGDRDFNTGFKDKEGSSLKVDIPKMNGNNYNQWAQTVRLVLDGKGRLGFLTGAFAEPAQGDPLHQQWKSENSMIIAWLVSTMEPGIGKPYMFLPSAKDVWEAVKETYSDIQNASQIFGLKSRLWHAKQGDRNVTTYYNELLTLWQELDLCYDDNWKCAEDSVLFLKRQENDRVFMFLAGLNKDLDEVRGRVLGKVPLPTLRETFAEIKREEARQGIMMGKTPRISESEGSALATRNPYEGKKPDEVPRCDYCNREWHTREDCWKLKGKPPNWTPNWKKKKGGRAFQASNSDQGQQSTSTQGPFTTEQLEKLFKLLESQTPSCSVATKGNSVFLSVSPNHTWIVDSGASDHMTGESALFSSYSPCAGNQKIKVADGSFSAIAGKGSVVLSPMLTLKNVLHVPNLSCSLMSVSKLAQDINCQTNFFRSHCVFQDLNSGKMIGSAEESGGLYYFDIGSASQLPSETISSCFESFSVLNNHDANIMLWHLRLGHPSFPYLKHLFPKLFRNKDISLFKCEACEFAKHHRSHFAIQPYKPSKPFSIIHSDVWGPNRTSTLSLKKWFITFIDDHSRVCWVYLLKGKSDVCQAVKDFCTMVQNQYQTNIQVFRSDNGKEYFNANLSDFFLKNGIIHQSSCPNTPQQNGVAERKNRHLLEVARALLFSSKVPNYLWGEAVLTAAYLINRMPSKVLNFQTPIDTFKECFPSTRVSNDLILKNFGCTTFVHEHKNVGKLEPRAIKCVFVGYSPTQKGYKCFDPKNKKMYVTMDVTFFENKYFFDDTHLQGGNLKEDSFQTEDMSFFNNLSLPESESSKTYSFAPTENGHDSLFEPTPVMSKELGESEPTFSHEENHENFQSNNDDLIEMPQSSESSKENRFEAENNIWKGKVFVRKNHKGSDESTSQQCHESEPGNDQPPKNRKGKSISVSESRILYPDIDDPVAVRKPVRSCTKHPLSNFISYSKLSSSFSAFTSKLSSVEIPKNVQVALEVPKWREAVLEEMKALEKNKTWSIMTLPDGKKTVGCKWVFTVKYNSDGSIERYKARLVAKGFTQTYGIDYSETFAPVAKLNTVRILLSVAANLDWPLHQLDVKNAFLNGDLEEEVYMDIPPGFEDRFGSNVCKLNRSLYGLKQSPRAWFEKFTQSMKKQGYVQGQADHTLFTKFSQDGKVAVLIVYVDDIVLTGNDTVEMGRVKEKLAADFEIKDLGSMRYFLGMEVARSKDGIVVSQQKYIIDLLKETGMSGCRPADTPMDPNAKLWDKGNVPVDTGRYQRLVGKLIYLSHTRPDIAFSVSVVSQFMHSPFEEHLEADYRILRYLKATPGKGLFFRKTNERNVSIFTDADWAGSITDRRSTSGYCAYVWGNLVTWRSKKQGVVARSSAEAEFRAMAQGICEGLWIHRVLEELKMKIELPLKLYSDSKAAISIAHNPVQHDRTKHIEIDRHFIKEKLDAGIICLPFVTSSQQTADILTKSFEVCGMLEDVFVSKKTNRYGELYGFVRFSNVKDISKMTKALNAVWFAVWFGHYRVRASVALFHRHNTGGDKKPAVETVSRQKEVDGTLEKVRPNGVTKHVPQAGGGASTSKPGLKKQSGEANGAVKEGSGPSDGVCVGDIVIKLGVGQQREVRKKAQKYGEDAKPKEAEMPNDAVQEKIGRTFIRNYRTEPEDAKWAQYGESKASHFDFEEGHIDLEERRNVDVVIESIAEGLERDVCEGFQGQNDAEMMAMPKDNLNGEGEVGRKSVQAAKTTSPASGCVESSFCPPKETTDFRRSGTPLLSDAQERLVNRNAKVESREQVEIKTTKDLPVSVRSPSANFQSPGGQEGRRLHLTPDDIHLTMQVDIGRKTMEKMGFL</sequence>
<dbReference type="EMBL" id="CASHSV030000001">
    <property type="protein sequence ID" value="CAJ2633378.1"/>
    <property type="molecule type" value="Genomic_DNA"/>
</dbReference>
<proteinExistence type="predicted"/>
<evidence type="ECO:0000313" key="1">
    <source>
        <dbReference type="EMBL" id="CAJ2633378.1"/>
    </source>
</evidence>
<gene>
    <name evidence="1" type="ORF">MILVUS5_LOCUS4502</name>
</gene>
<name>A0ACB0ILS6_TRIPR</name>
<dbReference type="Proteomes" id="UP001177021">
    <property type="component" value="Unassembled WGS sequence"/>
</dbReference>
<evidence type="ECO:0000313" key="2">
    <source>
        <dbReference type="Proteomes" id="UP001177021"/>
    </source>
</evidence>
<reference evidence="1" key="1">
    <citation type="submission" date="2023-10" db="EMBL/GenBank/DDBJ databases">
        <authorList>
            <person name="Rodriguez Cubillos JULIANA M."/>
            <person name="De Vega J."/>
        </authorList>
    </citation>
    <scope>NUCLEOTIDE SEQUENCE</scope>
</reference>
<organism evidence="1 2">
    <name type="scientific">Trifolium pratense</name>
    <name type="common">Red clover</name>
    <dbReference type="NCBI Taxonomy" id="57577"/>
    <lineage>
        <taxon>Eukaryota</taxon>
        <taxon>Viridiplantae</taxon>
        <taxon>Streptophyta</taxon>
        <taxon>Embryophyta</taxon>
        <taxon>Tracheophyta</taxon>
        <taxon>Spermatophyta</taxon>
        <taxon>Magnoliopsida</taxon>
        <taxon>eudicotyledons</taxon>
        <taxon>Gunneridae</taxon>
        <taxon>Pentapetalae</taxon>
        <taxon>rosids</taxon>
        <taxon>fabids</taxon>
        <taxon>Fabales</taxon>
        <taxon>Fabaceae</taxon>
        <taxon>Papilionoideae</taxon>
        <taxon>50 kb inversion clade</taxon>
        <taxon>NPAAA clade</taxon>
        <taxon>Hologalegina</taxon>
        <taxon>IRL clade</taxon>
        <taxon>Trifolieae</taxon>
        <taxon>Trifolium</taxon>
    </lineage>
</organism>
<comment type="caution">
    <text evidence="1">The sequence shown here is derived from an EMBL/GenBank/DDBJ whole genome shotgun (WGS) entry which is preliminary data.</text>
</comment>